<keyword evidence="2 7" id="KW-0813">Transport</keyword>
<sequence>VQVGTQPGFIQVGPIQIPVQVPVYEAQPNDALNDLVTCGQIMGNASYMPADRGSLTLGMRFLDRRLDVGARLRYSAGNGENLTNHTYAQIDQALWPQYEVYDLYASYWMTSSLNLALSMENVTDQAYFVAMGDANNLSLARGRTLTGMLEYRF</sequence>
<keyword evidence="5 7" id="KW-0472">Membrane</keyword>
<name>A0ABS3D0B8_9ALTE</name>
<feature type="non-terminal residue" evidence="8">
    <location>
        <position position="1"/>
    </location>
</feature>
<evidence type="ECO:0000256" key="6">
    <source>
        <dbReference type="ARBA" id="ARBA00023237"/>
    </source>
</evidence>
<dbReference type="Proteomes" id="UP000663992">
    <property type="component" value="Unassembled WGS sequence"/>
</dbReference>
<dbReference type="Gene3D" id="2.40.170.20">
    <property type="entry name" value="TonB-dependent receptor, beta-barrel domain"/>
    <property type="match status" value="1"/>
</dbReference>
<protein>
    <submittedName>
        <fullName evidence="8">TonB-dependent receptor</fullName>
    </submittedName>
</protein>
<keyword evidence="9" id="KW-1185">Reference proteome</keyword>
<evidence type="ECO:0000256" key="5">
    <source>
        <dbReference type="ARBA" id="ARBA00023136"/>
    </source>
</evidence>
<reference evidence="8 9" key="1">
    <citation type="submission" date="2021-03" db="EMBL/GenBank/DDBJ databases">
        <title>novel species isolated from a fishpond in China.</title>
        <authorList>
            <person name="Lu H."/>
            <person name="Cai Z."/>
        </authorList>
    </citation>
    <scope>NUCLEOTIDE SEQUENCE [LARGE SCALE GENOMIC DNA]</scope>
    <source>
        <strain evidence="8 9">Y57</strain>
    </source>
</reference>
<evidence type="ECO:0000313" key="9">
    <source>
        <dbReference type="Proteomes" id="UP000663992"/>
    </source>
</evidence>
<comment type="caution">
    <text evidence="8">The sequence shown here is derived from an EMBL/GenBank/DDBJ whole genome shotgun (WGS) entry which is preliminary data.</text>
</comment>
<keyword evidence="8" id="KW-0675">Receptor</keyword>
<evidence type="ECO:0000313" key="8">
    <source>
        <dbReference type="EMBL" id="MBN7822818.1"/>
    </source>
</evidence>
<gene>
    <name evidence="8" type="ORF">J0A65_23345</name>
</gene>
<evidence type="ECO:0000256" key="7">
    <source>
        <dbReference type="PROSITE-ProRule" id="PRU01360"/>
    </source>
</evidence>
<dbReference type="InterPro" id="IPR039426">
    <property type="entry name" value="TonB-dep_rcpt-like"/>
</dbReference>
<organism evidence="8 9">
    <name type="scientific">Bowmanella yangjiangensis</name>
    <dbReference type="NCBI Taxonomy" id="2811230"/>
    <lineage>
        <taxon>Bacteria</taxon>
        <taxon>Pseudomonadati</taxon>
        <taxon>Pseudomonadota</taxon>
        <taxon>Gammaproteobacteria</taxon>
        <taxon>Alteromonadales</taxon>
        <taxon>Alteromonadaceae</taxon>
        <taxon>Bowmanella</taxon>
    </lineage>
</organism>
<dbReference type="PROSITE" id="PS52016">
    <property type="entry name" value="TONB_DEPENDENT_REC_3"/>
    <property type="match status" value="1"/>
</dbReference>
<evidence type="ECO:0000256" key="4">
    <source>
        <dbReference type="ARBA" id="ARBA00022692"/>
    </source>
</evidence>
<proteinExistence type="inferred from homology"/>
<comment type="subcellular location">
    <subcellularLocation>
        <location evidence="1 7">Cell outer membrane</location>
        <topology evidence="1 7">Multi-pass membrane protein</topology>
    </subcellularLocation>
</comment>
<comment type="similarity">
    <text evidence="7">Belongs to the TonB-dependent receptor family.</text>
</comment>
<dbReference type="InterPro" id="IPR036942">
    <property type="entry name" value="Beta-barrel_TonB_sf"/>
</dbReference>
<keyword evidence="4 7" id="KW-0812">Transmembrane</keyword>
<keyword evidence="6 7" id="KW-0998">Cell outer membrane</keyword>
<keyword evidence="3 7" id="KW-1134">Transmembrane beta strand</keyword>
<evidence type="ECO:0000256" key="3">
    <source>
        <dbReference type="ARBA" id="ARBA00022452"/>
    </source>
</evidence>
<dbReference type="SUPFAM" id="SSF56935">
    <property type="entry name" value="Porins"/>
    <property type="match status" value="1"/>
</dbReference>
<accession>A0ABS3D0B8</accession>
<dbReference type="EMBL" id="JAFKCS010000205">
    <property type="protein sequence ID" value="MBN7822818.1"/>
    <property type="molecule type" value="Genomic_DNA"/>
</dbReference>
<evidence type="ECO:0000256" key="2">
    <source>
        <dbReference type="ARBA" id="ARBA00022448"/>
    </source>
</evidence>
<evidence type="ECO:0000256" key="1">
    <source>
        <dbReference type="ARBA" id="ARBA00004571"/>
    </source>
</evidence>